<name>A0A7J5B5Q9_9MICO</name>
<feature type="compositionally biased region" description="Basic residues" evidence="1">
    <location>
        <begin position="126"/>
        <end position="137"/>
    </location>
</feature>
<evidence type="ECO:0000256" key="1">
    <source>
        <dbReference type="SAM" id="MobiDB-lite"/>
    </source>
</evidence>
<keyword evidence="2" id="KW-0472">Membrane</keyword>
<evidence type="ECO:0000256" key="2">
    <source>
        <dbReference type="SAM" id="Phobius"/>
    </source>
</evidence>
<keyword evidence="2" id="KW-0812">Transmembrane</keyword>
<sequence>MSGGDIAGLIAAGVFLILVLLLAVPLLKLGGVLDEVRSGIRESVDAITPTLAETQVTVLEANKQLAKIDSITTHVSETTSNVSSLVALTAATVGGPLIKLAGFSAAVRAGISSLKSDGPATVKSASKPKKPKPRATR</sequence>
<organism evidence="3 4">
    <name type="scientific">Pseudoclavibacter terrae</name>
    <dbReference type="NCBI Taxonomy" id="1530195"/>
    <lineage>
        <taxon>Bacteria</taxon>
        <taxon>Bacillati</taxon>
        <taxon>Actinomycetota</taxon>
        <taxon>Actinomycetes</taxon>
        <taxon>Micrococcales</taxon>
        <taxon>Microbacteriaceae</taxon>
        <taxon>Pseudoclavibacter</taxon>
    </lineage>
</organism>
<keyword evidence="4" id="KW-1185">Reference proteome</keyword>
<comment type="caution">
    <text evidence="3">The sequence shown here is derived from an EMBL/GenBank/DDBJ whole genome shotgun (WGS) entry which is preliminary data.</text>
</comment>
<reference evidence="3 4" key="1">
    <citation type="submission" date="2019-09" db="EMBL/GenBank/DDBJ databases">
        <title>Phylogeny of genus Pseudoclavibacter and closely related genus.</title>
        <authorList>
            <person name="Li Y."/>
        </authorList>
    </citation>
    <scope>NUCLEOTIDE SEQUENCE [LARGE SCALE GENOMIC DNA]</scope>
    <source>
        <strain evidence="3 4">THG-MD12</strain>
    </source>
</reference>
<proteinExistence type="predicted"/>
<dbReference type="OrthoDB" id="3237344at2"/>
<dbReference type="InterPro" id="IPR009293">
    <property type="entry name" value="UPF0478"/>
</dbReference>
<evidence type="ECO:0000313" key="4">
    <source>
        <dbReference type="Proteomes" id="UP000490386"/>
    </source>
</evidence>
<feature type="region of interest" description="Disordered" evidence="1">
    <location>
        <begin position="115"/>
        <end position="137"/>
    </location>
</feature>
<dbReference type="EMBL" id="WBJX01000002">
    <property type="protein sequence ID" value="KAB1638474.1"/>
    <property type="molecule type" value="Genomic_DNA"/>
</dbReference>
<dbReference type="Pfam" id="PF06103">
    <property type="entry name" value="DUF948"/>
    <property type="match status" value="1"/>
</dbReference>
<evidence type="ECO:0000313" key="3">
    <source>
        <dbReference type="EMBL" id="KAB1638474.1"/>
    </source>
</evidence>
<gene>
    <name evidence="3" type="ORF">F8O03_08780</name>
</gene>
<dbReference type="AlphaFoldDB" id="A0A7J5B5Q9"/>
<accession>A0A7J5B5Q9</accession>
<feature type="transmembrane region" description="Helical" evidence="2">
    <location>
        <begin position="6"/>
        <end position="27"/>
    </location>
</feature>
<protein>
    <submittedName>
        <fullName evidence="3">DUF948 domain-containing protein</fullName>
    </submittedName>
</protein>
<dbReference type="Proteomes" id="UP000490386">
    <property type="component" value="Unassembled WGS sequence"/>
</dbReference>
<dbReference type="RefSeq" id="WP_104253276.1">
    <property type="nucleotide sequence ID" value="NZ_CANKVH010000002.1"/>
</dbReference>
<keyword evidence="2" id="KW-1133">Transmembrane helix</keyword>